<reference evidence="1 2" key="2">
    <citation type="submission" date="2018-11" db="EMBL/GenBank/DDBJ databases">
        <authorList>
            <consortium name="Pathogen Informatics"/>
        </authorList>
    </citation>
    <scope>NUCLEOTIDE SEQUENCE [LARGE SCALE GENOMIC DNA]</scope>
</reference>
<evidence type="ECO:0000313" key="3">
    <source>
        <dbReference type="WBParaSite" id="SBAD_0001355901-mRNA-1"/>
    </source>
</evidence>
<evidence type="ECO:0000313" key="1">
    <source>
        <dbReference type="EMBL" id="VDP54498.1"/>
    </source>
</evidence>
<proteinExistence type="predicted"/>
<organism evidence="3">
    <name type="scientific">Soboliphyme baturini</name>
    <dbReference type="NCBI Taxonomy" id="241478"/>
    <lineage>
        <taxon>Eukaryota</taxon>
        <taxon>Metazoa</taxon>
        <taxon>Ecdysozoa</taxon>
        <taxon>Nematoda</taxon>
        <taxon>Enoplea</taxon>
        <taxon>Dorylaimia</taxon>
        <taxon>Dioctophymatida</taxon>
        <taxon>Dioctophymatoidea</taxon>
        <taxon>Soboliphymatidae</taxon>
        <taxon>Soboliphyme</taxon>
    </lineage>
</organism>
<dbReference type="AlphaFoldDB" id="A0A183JB95"/>
<sequence>MTKSCPYMMSATYLKLTTRARRDIQFNRQILVSAPPEVSGNRPI</sequence>
<keyword evidence="2" id="KW-1185">Reference proteome</keyword>
<gene>
    <name evidence="1" type="ORF">SBAD_LOCUS13143</name>
</gene>
<dbReference type="WBParaSite" id="SBAD_0001355901-mRNA-1">
    <property type="protein sequence ID" value="SBAD_0001355901-mRNA-1"/>
    <property type="gene ID" value="SBAD_0001355901"/>
</dbReference>
<dbReference type="EMBL" id="UZAM01020552">
    <property type="protein sequence ID" value="VDP54498.1"/>
    <property type="molecule type" value="Genomic_DNA"/>
</dbReference>
<dbReference type="Proteomes" id="UP000270296">
    <property type="component" value="Unassembled WGS sequence"/>
</dbReference>
<accession>A0A183JB95</accession>
<name>A0A183JB95_9BILA</name>
<protein>
    <submittedName>
        <fullName evidence="1 3">Uncharacterized protein</fullName>
    </submittedName>
</protein>
<reference evidence="3" key="1">
    <citation type="submission" date="2016-06" db="UniProtKB">
        <authorList>
            <consortium name="WormBaseParasite"/>
        </authorList>
    </citation>
    <scope>IDENTIFICATION</scope>
</reference>
<evidence type="ECO:0000313" key="2">
    <source>
        <dbReference type="Proteomes" id="UP000270296"/>
    </source>
</evidence>